<evidence type="ECO:0000313" key="2">
    <source>
        <dbReference type="Proteomes" id="UP001500027"/>
    </source>
</evidence>
<proteinExistence type="predicted"/>
<gene>
    <name evidence="1" type="ORF">GCM10022257_23810</name>
</gene>
<dbReference type="Proteomes" id="UP001500027">
    <property type="component" value="Unassembled WGS sequence"/>
</dbReference>
<dbReference type="Pfam" id="PF14059">
    <property type="entry name" value="DUF4251"/>
    <property type="match status" value="1"/>
</dbReference>
<protein>
    <recommendedName>
        <fullName evidence="3">DUF4251 domain-containing protein</fullName>
    </recommendedName>
</protein>
<accession>A0ABP8EDP9</accession>
<dbReference type="EMBL" id="BAABAV010000002">
    <property type="protein sequence ID" value="GAA4270280.1"/>
    <property type="molecule type" value="Genomic_DNA"/>
</dbReference>
<reference evidence="2" key="1">
    <citation type="journal article" date="2019" name="Int. J. Syst. Evol. Microbiol.">
        <title>The Global Catalogue of Microorganisms (GCM) 10K type strain sequencing project: providing services to taxonomists for standard genome sequencing and annotation.</title>
        <authorList>
            <consortium name="The Broad Institute Genomics Platform"/>
            <consortium name="The Broad Institute Genome Sequencing Center for Infectious Disease"/>
            <person name="Wu L."/>
            <person name="Ma J."/>
        </authorList>
    </citation>
    <scope>NUCLEOTIDE SEQUENCE [LARGE SCALE GENOMIC DNA]</scope>
    <source>
        <strain evidence="2">JCM 17452</strain>
    </source>
</reference>
<dbReference type="Gene3D" id="2.40.128.410">
    <property type="match status" value="1"/>
</dbReference>
<name>A0ABP8EDP9_9FLAO</name>
<keyword evidence="2" id="KW-1185">Reference proteome</keyword>
<organism evidence="1 2">
    <name type="scientific">Hyunsoonleella aestuarii</name>
    <dbReference type="NCBI Taxonomy" id="912802"/>
    <lineage>
        <taxon>Bacteria</taxon>
        <taxon>Pseudomonadati</taxon>
        <taxon>Bacteroidota</taxon>
        <taxon>Flavobacteriia</taxon>
        <taxon>Flavobacteriales</taxon>
        <taxon>Flavobacteriaceae</taxon>
    </lineage>
</organism>
<evidence type="ECO:0000313" key="1">
    <source>
        <dbReference type="EMBL" id="GAA4270280.1"/>
    </source>
</evidence>
<comment type="caution">
    <text evidence="1">The sequence shown here is derived from an EMBL/GenBank/DDBJ whole genome shotgun (WGS) entry which is preliminary data.</text>
</comment>
<evidence type="ECO:0008006" key="3">
    <source>
        <dbReference type="Google" id="ProtNLM"/>
    </source>
</evidence>
<sequence>MLVSCSSSKSTATQAEIDALDDLVNGKRFVIESEWVYPQMTNAMQQISNTGILGPGNNAGSISLIGNPNFLKIAKDSISSYLPYFGERQMNTGYGRGNNGGAIVLKGLIKNYEIEKNNDNSYNISFDANNKNENFRVYLRLFPNLNSTIRINSSSRFSISYQGHVKPELSKE</sequence>
<dbReference type="InterPro" id="IPR025347">
    <property type="entry name" value="DUF4251"/>
</dbReference>